<evidence type="ECO:0000313" key="1">
    <source>
        <dbReference type="EMBL" id="OTP17312.1"/>
    </source>
</evidence>
<name>A0A242K834_9ENTE</name>
<dbReference type="RefSeq" id="WP_086348550.1">
    <property type="nucleotide sequence ID" value="NZ_CP147247.1"/>
</dbReference>
<dbReference type="GO" id="GO:0005829">
    <property type="term" value="C:cytosol"/>
    <property type="evidence" value="ECO:0007669"/>
    <property type="project" value="TreeGrafter"/>
</dbReference>
<dbReference type="InterPro" id="IPR036412">
    <property type="entry name" value="HAD-like_sf"/>
</dbReference>
<dbReference type="NCBIfam" id="TIGR00099">
    <property type="entry name" value="Cof-subfamily"/>
    <property type="match status" value="1"/>
</dbReference>
<dbReference type="GO" id="GO:0000287">
    <property type="term" value="F:magnesium ion binding"/>
    <property type="evidence" value="ECO:0007669"/>
    <property type="project" value="TreeGrafter"/>
</dbReference>
<dbReference type="EMBL" id="NGMM01000002">
    <property type="protein sequence ID" value="OTP17312.1"/>
    <property type="molecule type" value="Genomic_DNA"/>
</dbReference>
<dbReference type="CDD" id="cd07518">
    <property type="entry name" value="HAD_YbiV-Like"/>
    <property type="match status" value="1"/>
</dbReference>
<dbReference type="PANTHER" id="PTHR10000">
    <property type="entry name" value="PHOSPHOSERINE PHOSPHATASE"/>
    <property type="match status" value="1"/>
</dbReference>
<evidence type="ECO:0000313" key="3">
    <source>
        <dbReference type="Proteomes" id="UP000195141"/>
    </source>
</evidence>
<dbReference type="SUPFAM" id="SSF56784">
    <property type="entry name" value="HAD-like"/>
    <property type="match status" value="1"/>
</dbReference>
<protein>
    <submittedName>
        <fullName evidence="1">Cof family hydrolase</fullName>
    </submittedName>
    <submittedName>
        <fullName evidence="2">FMN hydrolase/5-amino-6-(5-phospho-D-ribitylamino)uracil phosphatase</fullName>
    </submittedName>
</protein>
<sequence length="272" mass="30764">MNVNPHDIKLVAVDMDGTFARSDYTYDVSRFKRILSRMREADCQFVVASGNQYYQLRSHFPDYYNELSFVAENGALVKDKNELIFSVDIPKEAILSFLELCKEYPEIKNVMCGVNSAYCERGTVSQDFFELTNIYYHRLKWVDDFAQVEDQILKFAPTVPVEKTEYYCDLFRDKLNGLLVPTGSGHGSVDLISPGCHKASGIERLVQRWGITPEQCVAFGDGGNDLEMLEYCGRGYAMDNAPDNVKAIADYVCPSNDKDGVLITLDQLFPMG</sequence>
<evidence type="ECO:0000313" key="2">
    <source>
        <dbReference type="EMBL" id="WYJ90919.1"/>
    </source>
</evidence>
<dbReference type="GO" id="GO:0016791">
    <property type="term" value="F:phosphatase activity"/>
    <property type="evidence" value="ECO:0007669"/>
    <property type="project" value="TreeGrafter"/>
</dbReference>
<keyword evidence="1" id="KW-0378">Hydrolase</keyword>
<dbReference type="OrthoDB" id="9814970at2"/>
<reference evidence="2" key="2">
    <citation type="submission" date="2017-05" db="EMBL/GenBank/DDBJ databases">
        <authorList>
            <consortium name="The Broad Institute Genomics Platform"/>
            <consortium name="The Broad Institute Genomic Center for Infectious Diseases"/>
            <person name="Earl A."/>
            <person name="Manson A."/>
            <person name="Schwartman J."/>
            <person name="Gilmore M."/>
            <person name="Abouelleil A."/>
            <person name="Cao P."/>
            <person name="Chapman S."/>
            <person name="Cusick C."/>
            <person name="Shea T."/>
            <person name="Young S."/>
            <person name="Neafsey D."/>
            <person name="Nusbaum C."/>
            <person name="Birren B."/>
        </authorList>
    </citation>
    <scope>NUCLEOTIDE SEQUENCE</scope>
    <source>
        <strain evidence="2">9E7_DIV0242</strain>
    </source>
</reference>
<reference evidence="2" key="3">
    <citation type="submission" date="2024-03" db="EMBL/GenBank/DDBJ databases">
        <title>The Genome Sequence of Enterococcus sp. DIV0242b.</title>
        <authorList>
            <consortium name="The Broad Institute Genomics Platform"/>
            <consortium name="The Broad Institute Microbial Omics Core"/>
            <consortium name="The Broad Institute Genomic Center for Infectious Diseases"/>
            <person name="Earl A."/>
            <person name="Manson A."/>
            <person name="Gilmore M."/>
            <person name="Schwartman J."/>
            <person name="Shea T."/>
            <person name="Abouelleil A."/>
            <person name="Cao P."/>
            <person name="Chapman S."/>
            <person name="Cusick C."/>
            <person name="Young S."/>
            <person name="Neafsey D."/>
            <person name="Nusbaum C."/>
            <person name="Birren B."/>
        </authorList>
    </citation>
    <scope>NUCLEOTIDE SEQUENCE</scope>
    <source>
        <strain evidence="2">9E7_DIV0242</strain>
    </source>
</reference>
<dbReference type="InterPro" id="IPR023214">
    <property type="entry name" value="HAD_sf"/>
</dbReference>
<dbReference type="SFLD" id="SFLDS00003">
    <property type="entry name" value="Haloacid_Dehalogenase"/>
    <property type="match status" value="1"/>
</dbReference>
<dbReference type="SFLD" id="SFLDG01140">
    <property type="entry name" value="C2.B:_Phosphomannomutase_and_P"/>
    <property type="match status" value="1"/>
</dbReference>
<reference evidence="1" key="1">
    <citation type="submission" date="2017-05" db="EMBL/GenBank/DDBJ databases">
        <title>The Genome Sequence of Enterococcus sp. 9E7_DIV0242.</title>
        <authorList>
            <consortium name="The Broad Institute Genomics Platform"/>
            <consortium name="The Broad Institute Genomic Center for Infectious Diseases"/>
            <person name="Earl A."/>
            <person name="Manson A."/>
            <person name="Schwartman J."/>
            <person name="Gilmore M."/>
            <person name="Abouelleil A."/>
            <person name="Cao P."/>
            <person name="Chapman S."/>
            <person name="Cusick C."/>
            <person name="Shea T."/>
            <person name="Young S."/>
            <person name="Neafsey D."/>
            <person name="Nusbaum C."/>
            <person name="Birren B."/>
        </authorList>
    </citation>
    <scope>NUCLEOTIDE SEQUENCE [LARGE SCALE GENOMIC DNA]</scope>
    <source>
        <strain evidence="1">9E7_DIV0242</strain>
    </source>
</reference>
<dbReference type="Gene3D" id="3.40.50.1000">
    <property type="entry name" value="HAD superfamily/HAD-like"/>
    <property type="match status" value="1"/>
</dbReference>
<proteinExistence type="predicted"/>
<dbReference type="PANTHER" id="PTHR10000:SF53">
    <property type="entry name" value="5-AMINO-6-(5-PHOSPHO-D-RIBITYLAMINO)URACIL PHOSPHATASE YBJI-RELATED"/>
    <property type="match status" value="1"/>
</dbReference>
<organism evidence="1">
    <name type="scientific">Candidatus Enterococcus clewellii</name>
    <dbReference type="NCBI Taxonomy" id="1834193"/>
    <lineage>
        <taxon>Bacteria</taxon>
        <taxon>Bacillati</taxon>
        <taxon>Bacillota</taxon>
        <taxon>Bacilli</taxon>
        <taxon>Lactobacillales</taxon>
        <taxon>Enterococcaceae</taxon>
        <taxon>Enterococcus</taxon>
    </lineage>
</organism>
<dbReference type="AlphaFoldDB" id="A0A242K834"/>
<dbReference type="InterPro" id="IPR006379">
    <property type="entry name" value="HAD-SF_hydro_IIB"/>
</dbReference>
<dbReference type="Gene3D" id="3.30.1240.10">
    <property type="match status" value="1"/>
</dbReference>
<keyword evidence="3" id="KW-1185">Reference proteome</keyword>
<dbReference type="Pfam" id="PF08282">
    <property type="entry name" value="Hydrolase_3"/>
    <property type="match status" value="1"/>
</dbReference>
<dbReference type="NCBIfam" id="TIGR01484">
    <property type="entry name" value="HAD-SF-IIB"/>
    <property type="match status" value="1"/>
</dbReference>
<dbReference type="InterPro" id="IPR000150">
    <property type="entry name" value="Cof"/>
</dbReference>
<dbReference type="EMBL" id="CP147247">
    <property type="protein sequence ID" value="WYJ90919.1"/>
    <property type="molecule type" value="Genomic_DNA"/>
</dbReference>
<accession>A0A242K834</accession>
<gene>
    <name evidence="1" type="ORF">A5888_001450</name>
    <name evidence="2" type="ORF">A5888_002687</name>
</gene>
<dbReference type="Proteomes" id="UP000195141">
    <property type="component" value="Chromosome"/>
</dbReference>
<dbReference type="SFLD" id="SFLDG01144">
    <property type="entry name" value="C2.B.4:_PGP_Like"/>
    <property type="match status" value="1"/>
</dbReference>